<dbReference type="RefSeq" id="WP_012004062.1">
    <property type="nucleotide sequence ID" value="NC_009828.1"/>
</dbReference>
<dbReference type="GO" id="GO:0016787">
    <property type="term" value="F:hydrolase activity"/>
    <property type="evidence" value="ECO:0007669"/>
    <property type="project" value="UniProtKB-KW"/>
</dbReference>
<dbReference type="EMBL" id="CP000812">
    <property type="protein sequence ID" value="ABV34586.1"/>
    <property type="molecule type" value="Genomic_DNA"/>
</dbReference>
<dbReference type="Gene3D" id="3.40.50.1000">
    <property type="entry name" value="HAD superfamily/HAD-like"/>
    <property type="match status" value="1"/>
</dbReference>
<reference evidence="1 2" key="1">
    <citation type="submission" date="2007-08" db="EMBL/GenBank/DDBJ databases">
        <title>Complete sequence of Thermotoga lettingae TMO.</title>
        <authorList>
            <consortium name="US DOE Joint Genome Institute"/>
            <person name="Copeland A."/>
            <person name="Lucas S."/>
            <person name="Lapidus A."/>
            <person name="Barry K."/>
            <person name="Glavina del Rio T."/>
            <person name="Dalin E."/>
            <person name="Tice H."/>
            <person name="Pitluck S."/>
            <person name="Foster B."/>
            <person name="Bruce D."/>
            <person name="Schmutz J."/>
            <person name="Larimer F."/>
            <person name="Land M."/>
            <person name="Hauser L."/>
            <person name="Kyrpides N."/>
            <person name="Mikhailova N."/>
            <person name="Nelson K."/>
            <person name="Gogarten J.P."/>
            <person name="Noll K."/>
            <person name="Richardson P."/>
        </authorList>
    </citation>
    <scope>NUCLEOTIDE SEQUENCE [LARGE SCALE GENOMIC DNA]</scope>
    <source>
        <strain evidence="2">ATCC BAA-301 / DSM 14385 / NBRC 107922 / TMO</strain>
    </source>
</reference>
<dbReference type="HOGENOM" id="CLU_045011_9_5_0"/>
<dbReference type="CDD" id="cd02603">
    <property type="entry name" value="HAD_sEH-N_like"/>
    <property type="match status" value="1"/>
</dbReference>
<protein>
    <submittedName>
        <fullName evidence="1">HAD-superfamily hydrolase, subfamily IA, variant 3</fullName>
    </submittedName>
</protein>
<organism evidence="1 2">
    <name type="scientific">Pseudothermotoga lettingae (strain ATCC BAA-301 / DSM 14385 / NBRC 107922 / TMO)</name>
    <name type="common">Thermotoga lettingae</name>
    <dbReference type="NCBI Taxonomy" id="416591"/>
    <lineage>
        <taxon>Bacteria</taxon>
        <taxon>Thermotogati</taxon>
        <taxon>Thermotogota</taxon>
        <taxon>Thermotogae</taxon>
        <taxon>Thermotogales</taxon>
        <taxon>Thermotogaceae</taxon>
        <taxon>Pseudothermotoga</taxon>
    </lineage>
</organism>
<dbReference type="NCBIfam" id="TIGR01509">
    <property type="entry name" value="HAD-SF-IA-v3"/>
    <property type="match status" value="1"/>
</dbReference>
<gene>
    <name evidence="1" type="ordered locus">Tlet_2032</name>
</gene>
<dbReference type="InterPro" id="IPR023198">
    <property type="entry name" value="PGP-like_dom2"/>
</dbReference>
<reference evidence="1 2" key="2">
    <citation type="journal article" date="2009" name="Proc. Natl. Acad. Sci. U.S.A.">
        <title>On the chimeric nature, thermophilic origin, and phylogenetic placement of the Thermotogales.</title>
        <authorList>
            <person name="Zhaxybayeva O."/>
            <person name="Swithers K.S."/>
            <person name="Lapierre P."/>
            <person name="Fournier G.P."/>
            <person name="Bickhart D.M."/>
            <person name="DeBoy R.T."/>
            <person name="Nelson K.E."/>
            <person name="Nesbo C.L."/>
            <person name="Doolittle W.F."/>
            <person name="Gogarten J.P."/>
            <person name="Noll K.M."/>
        </authorList>
    </citation>
    <scope>NUCLEOTIDE SEQUENCE [LARGE SCALE GENOMIC DNA]</scope>
    <source>
        <strain evidence="2">ATCC BAA-301 / DSM 14385 / NBRC 107922 / TMO</strain>
    </source>
</reference>
<sequence>MKLIIFDVGGVVCSNTSVVDHLSSYLNLSRKQFLDFAYQSGLHKLQEGKVCVKDFWEKFSELYGKTIEEDLWAKFFKPDLIVETVEIILELKKKHRIVAGTNTIESHYKIHTARNDYRFFDSIYASHIIGISKPDTRFFNHILEKEKVKPEDTVFIDDTSENVESAAKLGIKSILFTSAQELRRQLPLIL</sequence>
<dbReference type="SFLD" id="SFLDG01129">
    <property type="entry name" value="C1.5:_HAD__Beta-PGM__Phosphata"/>
    <property type="match status" value="1"/>
</dbReference>
<dbReference type="InterPro" id="IPR006439">
    <property type="entry name" value="HAD-SF_hydro_IA"/>
</dbReference>
<dbReference type="SFLD" id="SFLDS00003">
    <property type="entry name" value="Haloacid_Dehalogenase"/>
    <property type="match status" value="1"/>
</dbReference>
<proteinExistence type="predicted"/>
<keyword evidence="2" id="KW-1185">Reference proteome</keyword>
<dbReference type="PANTHER" id="PTHR43611:SF3">
    <property type="entry name" value="FLAVIN MONONUCLEOTIDE HYDROLASE 1, CHLOROPLATIC"/>
    <property type="match status" value="1"/>
</dbReference>
<keyword evidence="1" id="KW-0378">Hydrolase</keyword>
<dbReference type="PRINTS" id="PR00413">
    <property type="entry name" value="HADHALOGNASE"/>
</dbReference>
<dbReference type="AlphaFoldDB" id="A8F8V2"/>
<dbReference type="eggNOG" id="COG1011">
    <property type="taxonomic scope" value="Bacteria"/>
</dbReference>
<dbReference type="InterPro" id="IPR023214">
    <property type="entry name" value="HAD_sf"/>
</dbReference>
<name>A8F8V2_PSELT</name>
<dbReference type="Proteomes" id="UP000002016">
    <property type="component" value="Chromosome"/>
</dbReference>
<dbReference type="Gene3D" id="1.10.150.240">
    <property type="entry name" value="Putative phosphatase, domain 2"/>
    <property type="match status" value="1"/>
</dbReference>
<dbReference type="PANTHER" id="PTHR43611">
    <property type="entry name" value="ALPHA-D-GLUCOSE 1-PHOSPHATE PHOSPHATASE"/>
    <property type="match status" value="1"/>
</dbReference>
<dbReference type="SUPFAM" id="SSF56784">
    <property type="entry name" value="HAD-like"/>
    <property type="match status" value="1"/>
</dbReference>
<dbReference type="Pfam" id="PF00702">
    <property type="entry name" value="Hydrolase"/>
    <property type="match status" value="1"/>
</dbReference>
<dbReference type="InterPro" id="IPR036412">
    <property type="entry name" value="HAD-like_sf"/>
</dbReference>
<dbReference type="OrthoDB" id="9797415at2"/>
<evidence type="ECO:0000313" key="1">
    <source>
        <dbReference type="EMBL" id="ABV34586.1"/>
    </source>
</evidence>
<dbReference type="KEGG" id="tle:Tlet_2032"/>
<evidence type="ECO:0000313" key="2">
    <source>
        <dbReference type="Proteomes" id="UP000002016"/>
    </source>
</evidence>
<accession>A8F8V2</accession>
<dbReference type="STRING" id="416591.Tlet_2032"/>